<dbReference type="InterPro" id="IPR003594">
    <property type="entry name" value="HATPase_dom"/>
</dbReference>
<evidence type="ECO:0000259" key="13">
    <source>
        <dbReference type="PROSITE" id="PS50885"/>
    </source>
</evidence>
<dbReference type="GO" id="GO:0005524">
    <property type="term" value="F:ATP binding"/>
    <property type="evidence" value="ECO:0007669"/>
    <property type="project" value="UniProtKB-KW"/>
</dbReference>
<dbReference type="SMART" id="SM00304">
    <property type="entry name" value="HAMP"/>
    <property type="match status" value="1"/>
</dbReference>
<keyword evidence="4" id="KW-0808">Transferase</keyword>
<dbReference type="Pfam" id="PF06580">
    <property type="entry name" value="His_kinase"/>
    <property type="match status" value="1"/>
</dbReference>
<evidence type="ECO:0000256" key="6">
    <source>
        <dbReference type="ARBA" id="ARBA00022741"/>
    </source>
</evidence>
<dbReference type="Gene3D" id="3.30.565.10">
    <property type="entry name" value="Histidine kinase-like ATPase, C-terminal domain"/>
    <property type="match status" value="1"/>
</dbReference>
<evidence type="ECO:0000256" key="1">
    <source>
        <dbReference type="ARBA" id="ARBA00004651"/>
    </source>
</evidence>
<keyword evidence="3" id="KW-0597">Phosphoprotein</keyword>
<evidence type="ECO:0000313" key="15">
    <source>
        <dbReference type="Proteomes" id="UP000184389"/>
    </source>
</evidence>
<dbReference type="GO" id="GO:0000155">
    <property type="term" value="F:phosphorelay sensor kinase activity"/>
    <property type="evidence" value="ECO:0007669"/>
    <property type="project" value="InterPro"/>
</dbReference>
<keyword evidence="8" id="KW-0067">ATP-binding</keyword>
<dbReference type="InterPro" id="IPR036890">
    <property type="entry name" value="HATPase_C_sf"/>
</dbReference>
<dbReference type="RefSeq" id="WP_072742817.1">
    <property type="nucleotide sequence ID" value="NZ_FQXR01000002.1"/>
</dbReference>
<sequence length="570" mass="66581">MEIKNRNYKEKIKYFFLRYAFIPILILYILFLIFIIFTTKIRAVNDATRSGDLIGGIVLEVYDNYYNEIEKMAKSNTVIDFVDTYLNSNLVYEEFYKFNNSQKVKSTFHIVDSEGLFLAYTTPSDPDINDIILKDIIPSINKNPKEVLTEANKIKFPHDRYTVYTFGKAIYKDEEIIGYIVYQLYEEDIQKLIFVQDAEVVVVTDQYDRIIATTNNIVKGLLNKFTPEYTDAMRYVKIRSGKYHMVKKTLPGGNINIYTLNSIKYDRATFIYYGIFAGIVSLLLYILINYLAERMSSENTKSIDKLLIAVKDLQNGNMDSYVNLDTGDELEILANQYNIMLDRLNELMKKNQELSDIRRINEIKQLQAQFNPHFIFNVLETLRYTIIIDPVQAQEIIMSLSRILRYSIKNEEQNVLFKEDLAYIEDYLRLHKIRFKERLNYSINISNEVKNSYVPKLLLQPIIENSIKYGYGEKDFLNIDIVGERIEKNVVFQVKDNGSGISEAELIIIKKILDSQENLSKHSGLYNIHRRLILLYGNDYGIEIDNVYGEGIIVTVKIPYLPYGREKDDV</sequence>
<dbReference type="STRING" id="1123281.SAMN02745180_00373"/>
<dbReference type="PANTHER" id="PTHR34220">
    <property type="entry name" value="SENSOR HISTIDINE KINASE YPDA"/>
    <property type="match status" value="1"/>
</dbReference>
<evidence type="ECO:0000256" key="4">
    <source>
        <dbReference type="ARBA" id="ARBA00022679"/>
    </source>
</evidence>
<organism evidence="14 15">
    <name type="scientific">Sporanaerobacter acetigenes DSM 13106</name>
    <dbReference type="NCBI Taxonomy" id="1123281"/>
    <lineage>
        <taxon>Bacteria</taxon>
        <taxon>Bacillati</taxon>
        <taxon>Bacillota</taxon>
        <taxon>Tissierellia</taxon>
        <taxon>Tissierellales</taxon>
        <taxon>Sporanaerobacteraceae</taxon>
        <taxon>Sporanaerobacter</taxon>
    </lineage>
</organism>
<keyword evidence="6" id="KW-0547">Nucleotide-binding</keyword>
<comment type="subcellular location">
    <subcellularLocation>
        <location evidence="1">Cell membrane</location>
        <topology evidence="1">Multi-pass membrane protein</topology>
    </subcellularLocation>
</comment>
<feature type="transmembrane region" description="Helical" evidence="12">
    <location>
        <begin position="16"/>
        <end position="37"/>
    </location>
</feature>
<dbReference type="PANTHER" id="PTHR34220:SF11">
    <property type="entry name" value="SENSOR PROTEIN KINASE HPTS"/>
    <property type="match status" value="1"/>
</dbReference>
<dbReference type="InterPro" id="IPR010559">
    <property type="entry name" value="Sig_transdc_His_kin_internal"/>
</dbReference>
<dbReference type="CDD" id="cd06225">
    <property type="entry name" value="HAMP"/>
    <property type="match status" value="1"/>
</dbReference>
<evidence type="ECO:0000256" key="8">
    <source>
        <dbReference type="ARBA" id="ARBA00022840"/>
    </source>
</evidence>
<dbReference type="InterPro" id="IPR003660">
    <property type="entry name" value="HAMP_dom"/>
</dbReference>
<keyword evidence="10" id="KW-0902">Two-component regulatory system</keyword>
<keyword evidence="5 12" id="KW-0812">Transmembrane</keyword>
<accession>A0A1M5T4T2</accession>
<reference evidence="14 15" key="1">
    <citation type="submission" date="2016-11" db="EMBL/GenBank/DDBJ databases">
        <authorList>
            <person name="Jaros S."/>
            <person name="Januszkiewicz K."/>
            <person name="Wedrychowicz H."/>
        </authorList>
    </citation>
    <scope>NUCLEOTIDE SEQUENCE [LARGE SCALE GENOMIC DNA]</scope>
    <source>
        <strain evidence="14 15">DSM 13106</strain>
    </source>
</reference>
<dbReference type="InterPro" id="IPR050640">
    <property type="entry name" value="Bact_2-comp_sensor_kinase"/>
</dbReference>
<dbReference type="SUPFAM" id="SSF55874">
    <property type="entry name" value="ATPase domain of HSP90 chaperone/DNA topoisomerase II/histidine kinase"/>
    <property type="match status" value="1"/>
</dbReference>
<dbReference type="PROSITE" id="PS50885">
    <property type="entry name" value="HAMP"/>
    <property type="match status" value="1"/>
</dbReference>
<keyword evidence="9 12" id="KW-1133">Transmembrane helix</keyword>
<evidence type="ECO:0000256" key="12">
    <source>
        <dbReference type="SAM" id="Phobius"/>
    </source>
</evidence>
<keyword evidence="2" id="KW-1003">Cell membrane</keyword>
<proteinExistence type="predicted"/>
<keyword evidence="15" id="KW-1185">Reference proteome</keyword>
<dbReference type="AlphaFoldDB" id="A0A1M5T4T2"/>
<name>A0A1M5T4T2_9FIRM</name>
<feature type="domain" description="HAMP" evidence="13">
    <location>
        <begin position="300"/>
        <end position="349"/>
    </location>
</feature>
<protein>
    <submittedName>
        <fullName evidence="14">Histidine kinase-, DNA gyrase B-, and HSP90-like ATPase</fullName>
    </submittedName>
</protein>
<dbReference type="GO" id="GO:0005886">
    <property type="term" value="C:plasma membrane"/>
    <property type="evidence" value="ECO:0007669"/>
    <property type="project" value="UniProtKB-SubCell"/>
</dbReference>
<dbReference type="Pfam" id="PF02518">
    <property type="entry name" value="HATPase_c"/>
    <property type="match status" value="1"/>
</dbReference>
<dbReference type="SUPFAM" id="SSF158472">
    <property type="entry name" value="HAMP domain-like"/>
    <property type="match status" value="1"/>
</dbReference>
<evidence type="ECO:0000313" key="14">
    <source>
        <dbReference type="EMBL" id="SHH45771.1"/>
    </source>
</evidence>
<evidence type="ECO:0000256" key="9">
    <source>
        <dbReference type="ARBA" id="ARBA00022989"/>
    </source>
</evidence>
<gene>
    <name evidence="14" type="ORF">SAMN02745180_00373</name>
</gene>
<dbReference type="Gene3D" id="6.10.340.10">
    <property type="match status" value="1"/>
</dbReference>
<keyword evidence="11 12" id="KW-0472">Membrane</keyword>
<feature type="transmembrane region" description="Helical" evidence="12">
    <location>
        <begin position="270"/>
        <end position="292"/>
    </location>
</feature>
<evidence type="ECO:0000256" key="5">
    <source>
        <dbReference type="ARBA" id="ARBA00022692"/>
    </source>
</evidence>
<dbReference type="Proteomes" id="UP000184389">
    <property type="component" value="Unassembled WGS sequence"/>
</dbReference>
<evidence type="ECO:0000256" key="7">
    <source>
        <dbReference type="ARBA" id="ARBA00022777"/>
    </source>
</evidence>
<dbReference type="OrthoDB" id="9813151at2"/>
<evidence type="ECO:0000256" key="2">
    <source>
        <dbReference type="ARBA" id="ARBA00022475"/>
    </source>
</evidence>
<evidence type="ECO:0000256" key="11">
    <source>
        <dbReference type="ARBA" id="ARBA00023136"/>
    </source>
</evidence>
<dbReference type="EMBL" id="FQXR01000002">
    <property type="protein sequence ID" value="SHH45771.1"/>
    <property type="molecule type" value="Genomic_DNA"/>
</dbReference>
<evidence type="ECO:0000256" key="10">
    <source>
        <dbReference type="ARBA" id="ARBA00023012"/>
    </source>
</evidence>
<keyword evidence="7 14" id="KW-0418">Kinase</keyword>
<evidence type="ECO:0000256" key="3">
    <source>
        <dbReference type="ARBA" id="ARBA00022553"/>
    </source>
</evidence>